<organism evidence="2 3">
    <name type="scientific">Sorangium cellulosum</name>
    <name type="common">Polyangium cellulosum</name>
    <dbReference type="NCBI Taxonomy" id="56"/>
    <lineage>
        <taxon>Bacteria</taxon>
        <taxon>Pseudomonadati</taxon>
        <taxon>Myxococcota</taxon>
        <taxon>Polyangia</taxon>
        <taxon>Polyangiales</taxon>
        <taxon>Polyangiaceae</taxon>
        <taxon>Sorangium</taxon>
    </lineage>
</organism>
<evidence type="ECO:0000256" key="1">
    <source>
        <dbReference type="SAM" id="SignalP"/>
    </source>
</evidence>
<feature type="signal peptide" evidence="1">
    <location>
        <begin position="1"/>
        <end position="26"/>
    </location>
</feature>
<name>A0A2L0EPH2_SORCE</name>
<accession>A0A2L0EPH2</accession>
<protein>
    <submittedName>
        <fullName evidence="2">Proteinase inhibitor</fullName>
    </submittedName>
</protein>
<evidence type="ECO:0000313" key="2">
    <source>
        <dbReference type="EMBL" id="AUX41152.1"/>
    </source>
</evidence>
<dbReference type="Proteomes" id="UP000238348">
    <property type="component" value="Chromosome"/>
</dbReference>
<feature type="chain" id="PRO_5014662540" evidence="1">
    <location>
        <begin position="27"/>
        <end position="474"/>
    </location>
</feature>
<dbReference type="PROSITE" id="PS51257">
    <property type="entry name" value="PROKAR_LIPOPROTEIN"/>
    <property type="match status" value="1"/>
</dbReference>
<proteinExistence type="predicted"/>
<evidence type="ECO:0000313" key="3">
    <source>
        <dbReference type="Proteomes" id="UP000238348"/>
    </source>
</evidence>
<dbReference type="RefSeq" id="WP_234023615.1">
    <property type="nucleotide sequence ID" value="NZ_CP012673.1"/>
</dbReference>
<reference evidence="2 3" key="1">
    <citation type="submission" date="2015-09" db="EMBL/GenBank/DDBJ databases">
        <title>Sorangium comparison.</title>
        <authorList>
            <person name="Zaburannyi N."/>
            <person name="Bunk B."/>
            <person name="Overmann J."/>
            <person name="Mueller R."/>
        </authorList>
    </citation>
    <scope>NUCLEOTIDE SEQUENCE [LARGE SCALE GENOMIC DNA]</scope>
    <source>
        <strain evidence="2 3">So ce26</strain>
    </source>
</reference>
<dbReference type="EMBL" id="CP012673">
    <property type="protein sequence ID" value="AUX41152.1"/>
    <property type="molecule type" value="Genomic_DNA"/>
</dbReference>
<dbReference type="AlphaFoldDB" id="A0A2L0EPH2"/>
<sequence>MKQKLLRSPHVMLGAALLVSALGGLGACQGTEDKATSGAPADFVSPGHCVYTNAFSQAEECREYTGAGWTAEAAEADCKALQGSTFTARESCAYPQTLGRCVLGGGTEDEYSLVLPGDDTSQCASTQRGCELFGGGEFEPAACEGATGEPGPGIGTAGAVFQWPVQACVDPKDGEPAGQSDGKVCTFGAISGCTEPGRLFTDYASCEPVVTQRPYWPAPPSDFKTPSDDPRLSDPEWLGELAWVTEQTEACGCVCCHSEKAAPAAGPSNWYIEAGPVWTDSFYPTGLALAAGWVSSAALGAYPADQNNGFSRDVAGLPTTDPARMVAFFEGELQRRGFTREDFADETPFGGPLYQQSLYEPTDCTEGEGVDAAGKVTWAGGDARYVYILAADAENPGAPPNFDLPEGTIWRLDVPASAQPVKSGITYGEVLPNTKQGYPAQGSPEQLVPGTKYYLYVWADVALPITRCLFEVSP</sequence>
<gene>
    <name evidence="2" type="ORF">SOCE26_025590</name>
</gene>
<keyword evidence="1" id="KW-0732">Signal</keyword>